<gene>
    <name evidence="5" type="ORF">Air01nite_18770</name>
</gene>
<keyword evidence="1" id="KW-0805">Transcription regulation</keyword>
<evidence type="ECO:0000313" key="6">
    <source>
        <dbReference type="Proteomes" id="UP000624325"/>
    </source>
</evidence>
<proteinExistence type="predicted"/>
<dbReference type="PANTHER" id="PTHR44688:SF16">
    <property type="entry name" value="DNA-BINDING TRANSCRIPTIONAL ACTIVATOR DEVR_DOSR"/>
    <property type="match status" value="1"/>
</dbReference>
<dbReference type="Pfam" id="PF00196">
    <property type="entry name" value="GerE"/>
    <property type="match status" value="1"/>
</dbReference>
<dbReference type="PRINTS" id="PR00038">
    <property type="entry name" value="HTHLUXR"/>
</dbReference>
<evidence type="ECO:0000313" key="5">
    <source>
        <dbReference type="EMBL" id="GIF55782.1"/>
    </source>
</evidence>
<evidence type="ECO:0000259" key="4">
    <source>
        <dbReference type="PROSITE" id="PS50043"/>
    </source>
</evidence>
<comment type="caution">
    <text evidence="5">The sequence shown here is derived from an EMBL/GenBank/DDBJ whole genome shotgun (WGS) entry which is preliminary data.</text>
</comment>
<dbReference type="EMBL" id="BONC01000009">
    <property type="protein sequence ID" value="GIF55782.1"/>
    <property type="molecule type" value="Genomic_DNA"/>
</dbReference>
<dbReference type="CDD" id="cd06170">
    <property type="entry name" value="LuxR_C_like"/>
    <property type="match status" value="1"/>
</dbReference>
<evidence type="ECO:0000256" key="1">
    <source>
        <dbReference type="ARBA" id="ARBA00023015"/>
    </source>
</evidence>
<keyword evidence="3" id="KW-0804">Transcription</keyword>
<keyword evidence="2" id="KW-0238">DNA-binding</keyword>
<dbReference type="SMART" id="SM00421">
    <property type="entry name" value="HTH_LUXR"/>
    <property type="match status" value="1"/>
</dbReference>
<accession>A0ABQ4BZ44</accession>
<dbReference type="PANTHER" id="PTHR44688">
    <property type="entry name" value="DNA-BINDING TRANSCRIPTIONAL ACTIVATOR DEVR_DOSR"/>
    <property type="match status" value="1"/>
</dbReference>
<dbReference type="SUPFAM" id="SSF46894">
    <property type="entry name" value="C-terminal effector domain of the bipartite response regulators"/>
    <property type="match status" value="1"/>
</dbReference>
<name>A0ABQ4BZ44_9ACTN</name>
<dbReference type="PROSITE" id="PS50043">
    <property type="entry name" value="HTH_LUXR_2"/>
    <property type="match status" value="1"/>
</dbReference>
<sequence>MFHPQVRFFVFSLLAEAGQRSGRTAEVRALIDELAPVAATGGAPALAIALAYARAVTADGDDAEAAYDAALAQDLTRWPVERARLQLAYGAWLRRRRNAARSRQPLRAAAATFDQLGNAPWADQARAELRASGESLRRPIDARVTLTPQELQIARLAAEGLSNREIAEKLFLSPRTVTTHLYRIYPKLGVSARTELARVMINKGT</sequence>
<dbReference type="PROSITE" id="PS00622">
    <property type="entry name" value="HTH_LUXR_1"/>
    <property type="match status" value="1"/>
</dbReference>
<dbReference type="Gene3D" id="1.10.10.10">
    <property type="entry name" value="Winged helix-like DNA-binding domain superfamily/Winged helix DNA-binding domain"/>
    <property type="match status" value="1"/>
</dbReference>
<organism evidence="5 6">
    <name type="scientific">Asanoa iriomotensis</name>
    <dbReference type="NCBI Taxonomy" id="234613"/>
    <lineage>
        <taxon>Bacteria</taxon>
        <taxon>Bacillati</taxon>
        <taxon>Actinomycetota</taxon>
        <taxon>Actinomycetes</taxon>
        <taxon>Micromonosporales</taxon>
        <taxon>Micromonosporaceae</taxon>
        <taxon>Asanoa</taxon>
    </lineage>
</organism>
<keyword evidence="6" id="KW-1185">Reference proteome</keyword>
<dbReference type="Proteomes" id="UP000624325">
    <property type="component" value="Unassembled WGS sequence"/>
</dbReference>
<feature type="domain" description="HTH luxR-type" evidence="4">
    <location>
        <begin position="139"/>
        <end position="204"/>
    </location>
</feature>
<reference evidence="5 6" key="1">
    <citation type="submission" date="2021-01" db="EMBL/GenBank/DDBJ databases">
        <title>Whole genome shotgun sequence of Asanoa iriomotensis NBRC 100142.</title>
        <authorList>
            <person name="Komaki H."/>
            <person name="Tamura T."/>
        </authorList>
    </citation>
    <scope>NUCLEOTIDE SEQUENCE [LARGE SCALE GENOMIC DNA]</scope>
    <source>
        <strain evidence="5 6">NBRC 100142</strain>
    </source>
</reference>
<dbReference type="InterPro" id="IPR036388">
    <property type="entry name" value="WH-like_DNA-bd_sf"/>
</dbReference>
<protein>
    <recommendedName>
        <fullName evidence="4">HTH luxR-type domain-containing protein</fullName>
    </recommendedName>
</protein>
<dbReference type="InterPro" id="IPR016032">
    <property type="entry name" value="Sig_transdc_resp-reg_C-effctor"/>
</dbReference>
<evidence type="ECO:0000256" key="3">
    <source>
        <dbReference type="ARBA" id="ARBA00023163"/>
    </source>
</evidence>
<evidence type="ECO:0000256" key="2">
    <source>
        <dbReference type="ARBA" id="ARBA00023125"/>
    </source>
</evidence>
<dbReference type="InterPro" id="IPR000792">
    <property type="entry name" value="Tscrpt_reg_LuxR_C"/>
</dbReference>